<dbReference type="RefSeq" id="WP_085218477.1">
    <property type="nucleotide sequence ID" value="NZ_LT840185.1"/>
</dbReference>
<dbReference type="InterPro" id="IPR006860">
    <property type="entry name" value="FecR"/>
</dbReference>
<dbReference type="STRING" id="941907.SAMN06295910_1819"/>
<dbReference type="OrthoDB" id="6038785at2"/>
<dbReference type="PANTHER" id="PTHR38731">
    <property type="entry name" value="LIPL45-RELATED LIPOPROTEIN-RELATED"/>
    <property type="match status" value="1"/>
</dbReference>
<dbReference type="Pfam" id="PF04773">
    <property type="entry name" value="FecR"/>
    <property type="match status" value="1"/>
</dbReference>
<feature type="signal peptide" evidence="1">
    <location>
        <begin position="1"/>
        <end position="21"/>
    </location>
</feature>
<protein>
    <submittedName>
        <fullName evidence="3">FecR family protein</fullName>
    </submittedName>
</protein>
<feature type="domain" description="FecR protein" evidence="2">
    <location>
        <begin position="54"/>
        <end position="141"/>
    </location>
</feature>
<keyword evidence="4" id="KW-1185">Reference proteome</keyword>
<name>A0A1X7GI94_9SPHN</name>
<dbReference type="PANTHER" id="PTHR38731:SF1">
    <property type="entry name" value="FECR PROTEIN DOMAIN-CONTAINING PROTEIN"/>
    <property type="match status" value="1"/>
</dbReference>
<evidence type="ECO:0000259" key="2">
    <source>
        <dbReference type="Pfam" id="PF04773"/>
    </source>
</evidence>
<dbReference type="Proteomes" id="UP000192934">
    <property type="component" value="Chromosome I"/>
</dbReference>
<organism evidence="3 4">
    <name type="scientific">Allosphingosinicella indica</name>
    <dbReference type="NCBI Taxonomy" id="941907"/>
    <lineage>
        <taxon>Bacteria</taxon>
        <taxon>Pseudomonadati</taxon>
        <taxon>Pseudomonadota</taxon>
        <taxon>Alphaproteobacteria</taxon>
        <taxon>Sphingomonadales</taxon>
        <taxon>Sphingomonadaceae</taxon>
        <taxon>Allosphingosinicella</taxon>
    </lineage>
</organism>
<accession>A0A1X7GI94</accession>
<proteinExistence type="predicted"/>
<evidence type="ECO:0000256" key="1">
    <source>
        <dbReference type="SAM" id="SignalP"/>
    </source>
</evidence>
<keyword evidence="1" id="KW-0732">Signal</keyword>
<gene>
    <name evidence="3" type="ORF">SAMN06295910_1819</name>
</gene>
<sequence>MITRFVTFAAVAILAVQPALAEVGRIKRAAGTAAVERGKARLPAVPGLKVEEGDVLVTGRDGRISMTFIDDTRFSAGPNSRIAVNEFRYDRTAQRGSFVTQVDRGSLAVVSGQIAKSKRDAMKVRTPTSLLGVRGTRFVVEVK</sequence>
<evidence type="ECO:0000313" key="4">
    <source>
        <dbReference type="Proteomes" id="UP000192934"/>
    </source>
</evidence>
<dbReference type="EMBL" id="LT840185">
    <property type="protein sequence ID" value="SMF70184.1"/>
    <property type="molecule type" value="Genomic_DNA"/>
</dbReference>
<feature type="chain" id="PRO_5012665600" evidence="1">
    <location>
        <begin position="22"/>
        <end position="143"/>
    </location>
</feature>
<evidence type="ECO:0000313" key="3">
    <source>
        <dbReference type="EMBL" id="SMF70184.1"/>
    </source>
</evidence>
<dbReference type="AlphaFoldDB" id="A0A1X7GI94"/>
<reference evidence="4" key="1">
    <citation type="submission" date="2017-04" db="EMBL/GenBank/DDBJ databases">
        <authorList>
            <person name="Varghese N."/>
            <person name="Submissions S."/>
        </authorList>
    </citation>
    <scope>NUCLEOTIDE SEQUENCE [LARGE SCALE GENOMIC DNA]</scope>
    <source>
        <strain evidence="4">Dd16</strain>
    </source>
</reference>